<dbReference type="NCBIfam" id="NF041635">
    <property type="entry name" value="STM3941_fam"/>
    <property type="match status" value="1"/>
</dbReference>
<sequence length="134" mass="15299">MPPIIAWPAVCFFGVGMLYGIFNLLDRRPQIIINTVGIFDRMAYTDFINWSLIENAYVFHISKQTFIGIVIDQSATDLIRKKSSLKASKHLGFQEITLKLSTIKIDETRLKDFIVAMSKADPVKQTKLIEQYNA</sequence>
<dbReference type="KEGG" id="mmab:HQ865_10685"/>
<proteinExistence type="predicted"/>
<evidence type="ECO:0000313" key="2">
    <source>
        <dbReference type="EMBL" id="QKJ30209.1"/>
    </source>
</evidence>
<reference evidence="2 3" key="1">
    <citation type="submission" date="2020-05" db="EMBL/GenBank/DDBJ databases">
        <title>Mucilaginibacter mali sp. nov.</title>
        <authorList>
            <person name="Kim H.S."/>
            <person name="Lee K.C."/>
            <person name="Suh M.K."/>
            <person name="Kim J.-S."/>
            <person name="Han K.-I."/>
            <person name="Eom M.K."/>
            <person name="Shin Y.K."/>
            <person name="Lee J.-S."/>
        </authorList>
    </citation>
    <scope>NUCLEOTIDE SEQUENCE [LARGE SCALE GENOMIC DNA]</scope>
    <source>
        <strain evidence="2 3">G2-14</strain>
    </source>
</reference>
<dbReference type="AlphaFoldDB" id="A0A7D4QSR8"/>
<evidence type="ECO:0000256" key="1">
    <source>
        <dbReference type="SAM" id="Phobius"/>
    </source>
</evidence>
<keyword evidence="1" id="KW-0472">Membrane</keyword>
<protein>
    <recommendedName>
        <fullName evidence="4">PH (Pleckstrin Homology) domain-containing protein</fullName>
    </recommendedName>
</protein>
<accession>A0A7D4QSR8</accession>
<dbReference type="InterPro" id="IPR048136">
    <property type="entry name" value="STM3941-like"/>
</dbReference>
<dbReference type="Proteomes" id="UP000505355">
    <property type="component" value="Chromosome"/>
</dbReference>
<keyword evidence="1" id="KW-1133">Transmembrane helix</keyword>
<gene>
    <name evidence="2" type="ORF">HQ865_10685</name>
</gene>
<keyword evidence="1" id="KW-0812">Transmembrane</keyword>
<feature type="transmembrane region" description="Helical" evidence="1">
    <location>
        <begin position="6"/>
        <end position="25"/>
    </location>
</feature>
<evidence type="ECO:0008006" key="4">
    <source>
        <dbReference type="Google" id="ProtNLM"/>
    </source>
</evidence>
<dbReference type="EMBL" id="CP054139">
    <property type="protein sequence ID" value="QKJ30209.1"/>
    <property type="molecule type" value="Genomic_DNA"/>
</dbReference>
<keyword evidence="3" id="KW-1185">Reference proteome</keyword>
<name>A0A7D4QSR8_9SPHI</name>
<evidence type="ECO:0000313" key="3">
    <source>
        <dbReference type="Proteomes" id="UP000505355"/>
    </source>
</evidence>
<organism evidence="2 3">
    <name type="scientific">Mucilaginibacter mali</name>
    <dbReference type="NCBI Taxonomy" id="2740462"/>
    <lineage>
        <taxon>Bacteria</taxon>
        <taxon>Pseudomonadati</taxon>
        <taxon>Bacteroidota</taxon>
        <taxon>Sphingobacteriia</taxon>
        <taxon>Sphingobacteriales</taxon>
        <taxon>Sphingobacteriaceae</taxon>
        <taxon>Mucilaginibacter</taxon>
    </lineage>
</organism>